<dbReference type="PANTHER" id="PTHR24064">
    <property type="entry name" value="SOLUTE CARRIER FAMILY 22 MEMBER"/>
    <property type="match status" value="1"/>
</dbReference>
<feature type="transmembrane region" description="Helical" evidence="5">
    <location>
        <begin position="18"/>
        <end position="37"/>
    </location>
</feature>
<dbReference type="SUPFAM" id="SSF103473">
    <property type="entry name" value="MFS general substrate transporter"/>
    <property type="match status" value="1"/>
</dbReference>
<dbReference type="InterPro" id="IPR036259">
    <property type="entry name" value="MFS_trans_sf"/>
</dbReference>
<evidence type="ECO:0000313" key="8">
    <source>
        <dbReference type="RefSeq" id="XP_012876491.1"/>
    </source>
</evidence>
<protein>
    <submittedName>
        <fullName evidence="8">Solute carrier family 22 member 9-like isoform X3</fullName>
    </submittedName>
</protein>
<feature type="transmembrane region" description="Helical" evidence="5">
    <location>
        <begin position="432"/>
        <end position="454"/>
    </location>
</feature>
<feature type="transmembrane region" description="Helical" evidence="5">
    <location>
        <begin position="258"/>
        <end position="275"/>
    </location>
</feature>
<dbReference type="GO" id="GO:0016020">
    <property type="term" value="C:membrane"/>
    <property type="evidence" value="ECO:0007669"/>
    <property type="project" value="UniProtKB-SubCell"/>
</dbReference>
<evidence type="ECO:0000256" key="2">
    <source>
        <dbReference type="ARBA" id="ARBA00022692"/>
    </source>
</evidence>
<accession>A0A1S3FIZ9</accession>
<feature type="transmembrane region" description="Helical" evidence="5">
    <location>
        <begin position="466"/>
        <end position="492"/>
    </location>
</feature>
<evidence type="ECO:0000256" key="4">
    <source>
        <dbReference type="ARBA" id="ARBA00023136"/>
    </source>
</evidence>
<dbReference type="AlphaFoldDB" id="A0A1S3FIZ9"/>
<feature type="transmembrane region" description="Helical" evidence="5">
    <location>
        <begin position="407"/>
        <end position="426"/>
    </location>
</feature>
<dbReference type="Pfam" id="PF00083">
    <property type="entry name" value="Sugar_tr"/>
    <property type="match status" value="1"/>
</dbReference>
<proteinExistence type="predicted"/>
<feature type="transmembrane region" description="Helical" evidence="5">
    <location>
        <begin position="232"/>
        <end position="252"/>
    </location>
</feature>
<dbReference type="FunFam" id="1.20.1250.20:FF:000023">
    <property type="entry name" value="Solute carrier family 22 member 6"/>
    <property type="match status" value="1"/>
</dbReference>
<evidence type="ECO:0000256" key="1">
    <source>
        <dbReference type="ARBA" id="ARBA00004141"/>
    </source>
</evidence>
<dbReference type="OrthoDB" id="2544694at2759"/>
<name>A0A1S3FIZ9_DIPOR</name>
<dbReference type="InterPro" id="IPR005828">
    <property type="entry name" value="MFS_sugar_transport-like"/>
</dbReference>
<dbReference type="InterPro" id="IPR020846">
    <property type="entry name" value="MFS_dom"/>
</dbReference>
<dbReference type="GeneID" id="105989183"/>
<keyword evidence="2 5" id="KW-0812">Transmembrane</keyword>
<dbReference type="GO" id="GO:0022857">
    <property type="term" value="F:transmembrane transporter activity"/>
    <property type="evidence" value="ECO:0007669"/>
    <property type="project" value="InterPro"/>
</dbReference>
<feature type="transmembrane region" description="Helical" evidence="5">
    <location>
        <begin position="175"/>
        <end position="199"/>
    </location>
</feature>
<keyword evidence="3 5" id="KW-1133">Transmembrane helix</keyword>
<feature type="domain" description="Major facilitator superfamily (MFS) profile" evidence="6">
    <location>
        <begin position="104"/>
        <end position="520"/>
    </location>
</feature>
<evidence type="ECO:0000256" key="5">
    <source>
        <dbReference type="SAM" id="Phobius"/>
    </source>
</evidence>
<feature type="transmembrane region" description="Helical" evidence="5">
    <location>
        <begin position="144"/>
        <end position="163"/>
    </location>
</feature>
<dbReference type="FunCoup" id="A0A1S3FIZ9">
    <property type="interactions" value="15"/>
</dbReference>
<feature type="transmembrane region" description="Helical" evidence="5">
    <location>
        <begin position="205"/>
        <end position="225"/>
    </location>
</feature>
<evidence type="ECO:0000313" key="7">
    <source>
        <dbReference type="Proteomes" id="UP000081671"/>
    </source>
</evidence>
<dbReference type="Proteomes" id="UP000081671">
    <property type="component" value="Unplaced"/>
</dbReference>
<evidence type="ECO:0000256" key="3">
    <source>
        <dbReference type="ARBA" id="ARBA00022989"/>
    </source>
</evidence>
<gene>
    <name evidence="8" type="primary">LOC105989183</name>
</gene>
<dbReference type="GO" id="GO:0015711">
    <property type="term" value="P:organic anion transport"/>
    <property type="evidence" value="ECO:0007669"/>
    <property type="project" value="UniProtKB-ARBA"/>
</dbReference>
<dbReference type="RefSeq" id="XP_012876491.1">
    <property type="nucleotide sequence ID" value="XM_013021037.1"/>
</dbReference>
<feature type="transmembrane region" description="Helical" evidence="5">
    <location>
        <begin position="378"/>
        <end position="400"/>
    </location>
</feature>
<dbReference type="InParanoid" id="A0A1S3FIZ9"/>
<reference evidence="8" key="1">
    <citation type="submission" date="2025-08" db="UniProtKB">
        <authorList>
            <consortium name="RefSeq"/>
        </authorList>
    </citation>
    <scope>IDENTIFICATION</scope>
    <source>
        <tissue evidence="8">Kidney</tissue>
    </source>
</reference>
<keyword evidence="7" id="KW-1185">Reference proteome</keyword>
<dbReference type="Gene3D" id="1.20.1250.20">
    <property type="entry name" value="MFS general substrate transporter like domains"/>
    <property type="match status" value="1"/>
</dbReference>
<dbReference type="PROSITE" id="PS50850">
    <property type="entry name" value="MFS"/>
    <property type="match status" value="1"/>
</dbReference>
<comment type="subcellular location">
    <subcellularLocation>
        <location evidence="1">Membrane</location>
        <topology evidence="1">Multi-pass membrane protein</topology>
    </subcellularLocation>
</comment>
<sequence length="552" mass="61751">MAFQEILDQVGSLGRFQFLQLAFLTIFSSITFCHLTLENFTAAVPEHRCWVRILDNGTLSDNGTGLLSQEDLLRISIPLDSNLRPEKCRRFVHPQWQLLHLNSTFWNLSEAATEPCVDGWVYDRSSFVSTIVTKWDLVCDSQSLISVAKFLFMAGMLTGSILYGRLSDKFGRRLVIVSCLLTLTVFEMCAAFAPNFIAYCFLRSLVGTSTSGLMTIVPMLLIEWINPQFQALGIALAVCATSFGQIVLGSVAFLIRNWYILQLVISVPMFLLFMSKRCLAESARWLIITNKPQEALKELWRAARINGVKNYRDTLTVEVLRSTMKEELEAAQMKRALSDLFYNLNLCKRICLLCFTRCAICVSFFGLFLNLQDLGSNVFLLQILFGVLNLPANYVAFLAMNHLGRRISQVLFTSLAGISILANIFVPQEMLALRLILSTLGGCLLYASITCCLTHSNELLPTVIRATASGIIGFTGSIGSALAPLLMMLTIYSASWPWFIYGGFSLLASLAVLLLPETRNQLLPDSIQDIENETQASRKAKQKDTFIKVTRF</sequence>
<feature type="transmembrane region" description="Helical" evidence="5">
    <location>
        <begin position="350"/>
        <end position="372"/>
    </location>
</feature>
<organism evidence="7 8">
    <name type="scientific">Dipodomys ordii</name>
    <name type="common">Ord's kangaroo rat</name>
    <dbReference type="NCBI Taxonomy" id="10020"/>
    <lineage>
        <taxon>Eukaryota</taxon>
        <taxon>Metazoa</taxon>
        <taxon>Chordata</taxon>
        <taxon>Craniata</taxon>
        <taxon>Vertebrata</taxon>
        <taxon>Euteleostomi</taxon>
        <taxon>Mammalia</taxon>
        <taxon>Eutheria</taxon>
        <taxon>Euarchontoglires</taxon>
        <taxon>Glires</taxon>
        <taxon>Rodentia</taxon>
        <taxon>Castorimorpha</taxon>
        <taxon>Heteromyidae</taxon>
        <taxon>Dipodomyinae</taxon>
        <taxon>Dipodomys</taxon>
    </lineage>
</organism>
<feature type="transmembrane region" description="Helical" evidence="5">
    <location>
        <begin position="498"/>
        <end position="515"/>
    </location>
</feature>
<evidence type="ECO:0000259" key="6">
    <source>
        <dbReference type="PROSITE" id="PS50850"/>
    </source>
</evidence>
<keyword evidence="4 5" id="KW-0472">Membrane</keyword>